<dbReference type="AlphaFoldDB" id="A0A914DKR1"/>
<proteinExistence type="predicted"/>
<accession>A0A914DKR1</accession>
<keyword evidence="1" id="KW-1185">Reference proteome</keyword>
<protein>
    <submittedName>
        <fullName evidence="2">Uncharacterized protein</fullName>
    </submittedName>
</protein>
<evidence type="ECO:0000313" key="2">
    <source>
        <dbReference type="WBParaSite" id="ACRNAN_scaffold282.g8662.t1"/>
    </source>
</evidence>
<dbReference type="Proteomes" id="UP000887540">
    <property type="component" value="Unplaced"/>
</dbReference>
<sequence>MGTLITVNFNTGDQALTSFLNNVTYNYLVNASMYNLTSSSNTLSRDLEWALLQVFDSDDGQHLVWKNSGCNPQTTAIGSTLCQAQACDASSISCWGAHKDDNSLAKKQKSTRKNRLRKQMKMVNGKFVRVA</sequence>
<evidence type="ECO:0000313" key="1">
    <source>
        <dbReference type="Proteomes" id="UP000887540"/>
    </source>
</evidence>
<organism evidence="1 2">
    <name type="scientific">Acrobeloides nanus</name>
    <dbReference type="NCBI Taxonomy" id="290746"/>
    <lineage>
        <taxon>Eukaryota</taxon>
        <taxon>Metazoa</taxon>
        <taxon>Ecdysozoa</taxon>
        <taxon>Nematoda</taxon>
        <taxon>Chromadorea</taxon>
        <taxon>Rhabditida</taxon>
        <taxon>Tylenchina</taxon>
        <taxon>Cephalobomorpha</taxon>
        <taxon>Cephaloboidea</taxon>
        <taxon>Cephalobidae</taxon>
        <taxon>Acrobeloides</taxon>
    </lineage>
</organism>
<name>A0A914DKR1_9BILA</name>
<reference evidence="2" key="1">
    <citation type="submission" date="2022-11" db="UniProtKB">
        <authorList>
            <consortium name="WormBaseParasite"/>
        </authorList>
    </citation>
    <scope>IDENTIFICATION</scope>
</reference>
<dbReference type="WBParaSite" id="ACRNAN_scaffold282.g8662.t1">
    <property type="protein sequence ID" value="ACRNAN_scaffold282.g8662.t1"/>
    <property type="gene ID" value="ACRNAN_scaffold282.g8662"/>
</dbReference>